<reference evidence="1" key="1">
    <citation type="submission" date="2022-05" db="EMBL/GenBank/DDBJ databases">
        <title>Chromosome-level genome of Chaenocephalus aceratus.</title>
        <authorList>
            <person name="Park H."/>
        </authorList>
    </citation>
    <scope>NUCLEOTIDE SEQUENCE</scope>
    <source>
        <strain evidence="1">KU_202001</strain>
    </source>
</reference>
<dbReference type="Proteomes" id="UP001057452">
    <property type="component" value="Chromosome 7"/>
</dbReference>
<keyword evidence="2" id="KW-1185">Reference proteome</keyword>
<gene>
    <name evidence="1" type="ORF">KUCAC02_012252</name>
</gene>
<accession>A0ACB9XAV1</accession>
<evidence type="ECO:0000313" key="1">
    <source>
        <dbReference type="EMBL" id="KAI4823677.1"/>
    </source>
</evidence>
<evidence type="ECO:0000313" key="2">
    <source>
        <dbReference type="Proteomes" id="UP001057452"/>
    </source>
</evidence>
<comment type="caution">
    <text evidence="1">The sequence shown here is derived from an EMBL/GenBank/DDBJ whole genome shotgun (WGS) entry which is preliminary data.</text>
</comment>
<sequence>VPLLTVNSCQNVEEREERRSHSQQKMYSFSLVHQYIQRFNEVSGSKTAVIRRRSKTPGVIITQYVVDIPEGKSTPDFESKPTPLDIKEGNIAVFKVVATGDPKPEVSWRRTKGPITDKKKFLSRYDESTGEHILEIFKVSREEADTYKCNASNEYGKAVCSTTLNLVDDSTNPSDFRKMLRKSKVEEKGDGESDERFWDTMLKADRNDYERICNDFGVTNIHLVLKKLKERKEKVQNKSEDGVILYKEDATEKPSLKGAERTNDLNANGPMQKGTGLQQVDGQVYLSDRGQSLVDGQVKLSNTGLSLVDRQVKLSNTGLSLVDRQVKLSNTGLSLVDRQVKLSNTGLSLVDGQVKLSNTGLSLVDGQVKLSNTGLSLVDGQVKLSNTGLSLVDGQVKLSNTGLSLVDGQVKLSNTGLSLVDGQVKLSNTGLSLAEGRVYLSQAIHHLVDGDIKLPHTGLSLVDEEVKLLYSEFTLCNVDFVIKIQELKVQEREDALFACVLTHPLPRISWMGKGSALQHGEKYNISVSDHKLIHRLLIRDCSQQDSGIYSAVAGITSCSAWLVVQAEGDPASAERASKTTLAGGALIDLEKVAREQQIKNQEEVEKILAAVKAKHGEGALKEGRILTTGRDGEITTVNGLGQNSRAGTEEHNATTSSALSETKRKGHKGKAKKKRSRRDPAETTLDASGGETQEGTQLIDGPKKKKHSRSGQADFDKVTDENKESSPGSIRRTKSKKKVLRKQKASDQDPNGLGNNDTPTDNEAIGDDDSESNDSESNDSESNDSESNYSESNDSESYDSDSYDAKSDNARSGNARRDDAEEDNAESNIDGNNNAAVQLKHSRRSKRSKRQKKSINGPSTCSEGLNESEETEGGNGTATRSRRKRKGPLIEDVVIDPGVHFICGLSDVNAIINETAELTCKLSSEDCEGAWFRDGKKISPGDNFSVIKDGAMHKLVIIRCEEEHTGKYRFEADHRKTEAMINVKDPPRIDPEDLGAFTEPVTVKVGHNAIFKLQFVGHEPIKIKWYKEGEELLDDNTTKIEKSASHSRLLLSRCQRKDTGEIKIKLKNEHGFIEAISQLIVLDKPTPPLGPAEVTESSAKCIEFRWRPPKDVGGSPVTNYIIERQQVGRNTWKKLGEIPGVVSYCDTDVDHGRKYCYRIRAVTAEGTSEVMETDEMQAGTLAFPGPPAPPKVVSASDDCINISWAAPNKTGGSRILGYILEKRKKGSNLWTVVNAMDEFIKEKKYAVKDVVVGMEYEFRVSAINLSGVGEYSNASDFVFARDPKMPPGKVIGLKVTETSYTHFVLTWTKPEDKPGEQDEAKGYFVEIRPADCIEWSRCNTTLIITTSFRVKGLKHMEMYWVKVIAFNDGGNGAAEELPNYVLAMPSPVRPKFTNHKMKSFMVVKARNSVRITVHFEASPRPTITWVKDNVPVSKRVTVSNSDGSSQLLIPSSERSDSGIYSILVKNMVGQETFSTEVRVTDDPKPPGTVELDENVPGTVTVMWEPSPDEKRDDRLHYTVSKLDSTWTIVADRLFNNRFTVCNIMHGREYHFRVYAKNDMGISAPSESPTCRREKKKDKFMVYIPTIKDCDLRCAPTFIVPLKFHTAPKGYECYMSCAVKGNPPPRITWYRNHISLNTNTNYYISNTCGVCSLLILHVSPKDMGSTPSLQRTAWDGLSAPPPSVSVSEDTKGPTI</sequence>
<feature type="non-terminal residue" evidence="1">
    <location>
        <position position="1"/>
    </location>
</feature>
<organism evidence="1 2">
    <name type="scientific">Chaenocephalus aceratus</name>
    <name type="common">Blackfin icefish</name>
    <name type="synonym">Chaenichthys aceratus</name>
    <dbReference type="NCBI Taxonomy" id="36190"/>
    <lineage>
        <taxon>Eukaryota</taxon>
        <taxon>Metazoa</taxon>
        <taxon>Chordata</taxon>
        <taxon>Craniata</taxon>
        <taxon>Vertebrata</taxon>
        <taxon>Euteleostomi</taxon>
        <taxon>Actinopterygii</taxon>
        <taxon>Neopterygii</taxon>
        <taxon>Teleostei</taxon>
        <taxon>Neoteleostei</taxon>
        <taxon>Acanthomorphata</taxon>
        <taxon>Eupercaria</taxon>
        <taxon>Perciformes</taxon>
        <taxon>Notothenioidei</taxon>
        <taxon>Channichthyidae</taxon>
        <taxon>Chaenocephalus</taxon>
    </lineage>
</organism>
<protein>
    <submittedName>
        <fullName evidence="1">Uncharacterized protein</fullName>
    </submittedName>
</protein>
<proteinExistence type="predicted"/>
<name>A0ACB9XAV1_CHAAC</name>
<dbReference type="EMBL" id="CM043791">
    <property type="protein sequence ID" value="KAI4823677.1"/>
    <property type="molecule type" value="Genomic_DNA"/>
</dbReference>